<feature type="region of interest" description="Disordered" evidence="2">
    <location>
        <begin position="226"/>
        <end position="313"/>
    </location>
</feature>
<feature type="compositionally biased region" description="Low complexity" evidence="2">
    <location>
        <begin position="274"/>
        <end position="292"/>
    </location>
</feature>
<evidence type="ECO:0000256" key="1">
    <source>
        <dbReference type="ARBA" id="ARBA00023125"/>
    </source>
</evidence>
<dbReference type="PANTHER" id="PTHR41251">
    <property type="entry name" value="NON-HOMOLOGOUS END JOINING PROTEIN KU"/>
    <property type="match status" value="1"/>
</dbReference>
<comment type="caution">
    <text evidence="4">The sequence shown here is derived from an EMBL/GenBank/DDBJ whole genome shotgun (WGS) entry which is preliminary data.</text>
</comment>
<gene>
    <name evidence="4" type="ORF">J2D77_08280</name>
</gene>
<sequence length="332" mass="36720">MAPKPFWSGHLKLSLVTCAVSMTPATTQNARIGFHTINRKTGHRVVSSYIDAQTHAAVADDALIKGYERANGQPVMLEDAELEAVALESTHVIEIEKFVASNDIGWIWYDTPHYLMPDDAIGAEAFAVIREAMHRTGTVGIARLVLYRREHAVLLKPRENGIVVWTLRYGEDIRPPRNYVPPDNNTDPDTRDARRLKTLIRQELQPWNRAMVEDPVQERLKEMIAAEEKKGKGRKKGKTRGPEGEPPEDRPRDRPEDQARGEPRAQSGTKARAKAGTKVNAKANVKASATVSTKARTGGKNRPATQAGGPAVVPITTALRARLKAARKERGD</sequence>
<organism evidence="4 5">
    <name type="scientific">Acetobacter garciniae</name>
    <dbReference type="NCBI Taxonomy" id="2817435"/>
    <lineage>
        <taxon>Bacteria</taxon>
        <taxon>Pseudomonadati</taxon>
        <taxon>Pseudomonadota</taxon>
        <taxon>Alphaproteobacteria</taxon>
        <taxon>Acetobacterales</taxon>
        <taxon>Acetobacteraceae</taxon>
        <taxon>Acetobacter</taxon>
    </lineage>
</organism>
<keyword evidence="1" id="KW-0238">DNA-binding</keyword>
<dbReference type="PIRSF" id="PIRSF006493">
    <property type="entry name" value="Prok_Ku"/>
    <property type="match status" value="1"/>
</dbReference>
<evidence type="ECO:0000256" key="2">
    <source>
        <dbReference type="SAM" id="MobiDB-lite"/>
    </source>
</evidence>
<dbReference type="InterPro" id="IPR006164">
    <property type="entry name" value="DNA_bd_Ku70/Ku80"/>
</dbReference>
<evidence type="ECO:0000259" key="3">
    <source>
        <dbReference type="SMART" id="SM00559"/>
    </source>
</evidence>
<evidence type="ECO:0000313" key="5">
    <source>
        <dbReference type="Proteomes" id="UP000664073"/>
    </source>
</evidence>
<feature type="domain" description="Ku" evidence="3">
    <location>
        <begin position="55"/>
        <end position="185"/>
    </location>
</feature>
<protein>
    <submittedName>
        <fullName evidence="4">Ku protein</fullName>
    </submittedName>
</protein>
<dbReference type="SMART" id="SM00559">
    <property type="entry name" value="Ku78"/>
    <property type="match status" value="1"/>
</dbReference>
<dbReference type="PANTHER" id="PTHR41251:SF1">
    <property type="entry name" value="NON-HOMOLOGOUS END JOINING PROTEIN KU"/>
    <property type="match status" value="1"/>
</dbReference>
<name>A0A939HIP8_9PROT</name>
<accession>A0A939HIP8</accession>
<dbReference type="Gene3D" id="2.40.290.10">
    <property type="match status" value="1"/>
</dbReference>
<keyword evidence="5" id="KW-1185">Reference proteome</keyword>
<dbReference type="InterPro" id="IPR009187">
    <property type="entry name" value="Prok_Ku"/>
</dbReference>
<dbReference type="InterPro" id="IPR016194">
    <property type="entry name" value="SPOC-like_C_dom_sf"/>
</dbReference>
<dbReference type="EMBL" id="JAFVMH010000003">
    <property type="protein sequence ID" value="MBO1325145.1"/>
    <property type="molecule type" value="Genomic_DNA"/>
</dbReference>
<evidence type="ECO:0000313" key="4">
    <source>
        <dbReference type="EMBL" id="MBO1325145.1"/>
    </source>
</evidence>
<dbReference type="RefSeq" id="WP_207845810.1">
    <property type="nucleotide sequence ID" value="NZ_JAFVMH010000003.1"/>
</dbReference>
<dbReference type="SUPFAM" id="SSF100939">
    <property type="entry name" value="SPOC domain-like"/>
    <property type="match status" value="1"/>
</dbReference>
<proteinExistence type="predicted"/>
<dbReference type="NCBIfam" id="TIGR02772">
    <property type="entry name" value="Ku_bact"/>
    <property type="match status" value="1"/>
</dbReference>
<reference evidence="4" key="1">
    <citation type="submission" date="2021-03" db="EMBL/GenBank/DDBJ databases">
        <title>The complete genome sequence of Acetobacter sp. TBRC 12339.</title>
        <authorList>
            <person name="Charoenyingcharoen P."/>
            <person name="Yukphan P."/>
        </authorList>
    </citation>
    <scope>NUCLEOTIDE SEQUENCE</scope>
    <source>
        <strain evidence="4">TBRC 12339</strain>
    </source>
</reference>
<feature type="compositionally biased region" description="Basic and acidic residues" evidence="2">
    <location>
        <begin position="240"/>
        <end position="263"/>
    </location>
</feature>
<dbReference type="GO" id="GO:0003690">
    <property type="term" value="F:double-stranded DNA binding"/>
    <property type="evidence" value="ECO:0007669"/>
    <property type="project" value="TreeGrafter"/>
</dbReference>
<dbReference type="AlphaFoldDB" id="A0A939HIP8"/>
<dbReference type="GO" id="GO:0006303">
    <property type="term" value="P:double-strand break repair via nonhomologous end joining"/>
    <property type="evidence" value="ECO:0007669"/>
    <property type="project" value="InterPro"/>
</dbReference>
<dbReference type="Pfam" id="PF02735">
    <property type="entry name" value="Ku"/>
    <property type="match status" value="1"/>
</dbReference>
<dbReference type="Proteomes" id="UP000664073">
    <property type="component" value="Unassembled WGS sequence"/>
</dbReference>